<reference evidence="1" key="1">
    <citation type="submission" date="2020-05" db="UniProtKB">
        <authorList>
            <consortium name="EnsemblMetazoa"/>
        </authorList>
    </citation>
    <scope>IDENTIFICATION</scope>
    <source>
        <strain evidence="1">BB02</strain>
    </source>
</reference>
<evidence type="ECO:0000313" key="2">
    <source>
        <dbReference type="Proteomes" id="UP000076420"/>
    </source>
</evidence>
<evidence type="ECO:0008006" key="3">
    <source>
        <dbReference type="Google" id="ProtNLM"/>
    </source>
</evidence>
<dbReference type="AlphaFoldDB" id="A0A2C9LJZ6"/>
<dbReference type="Proteomes" id="UP000076420">
    <property type="component" value="Unassembled WGS sequence"/>
</dbReference>
<evidence type="ECO:0000313" key="1">
    <source>
        <dbReference type="EnsemblMetazoa" id="BGLB032037-PA"/>
    </source>
</evidence>
<dbReference type="STRING" id="6526.A0A2C9LJZ6"/>
<protein>
    <recommendedName>
        <fullName evidence="3">Sfi1 spindle body domain-containing protein</fullName>
    </recommendedName>
</protein>
<name>A0A2C9LJZ6_BIOGL</name>
<dbReference type="VEuPathDB" id="VectorBase:BGLB032037"/>
<sequence>AQEKQQKNYILHLWTSATPREMELYHLENMLSKKINKGTLFLCFTHWFTKYKAITKIRCVYHTNLSLCQLFAARRAYNKTFNVRLLATYFSAWQQLTGSSMTDAVVTFSERIGLIDNRKSSTLVPAFNDLELTESGEEINFMSLTSITSDFSDSFSGSIYSENGSEMDRRKLLTVAIEAAKEDRLAKCFKLKETVTKALTRLMHWPLCVAFEQWKEFSVRRSQLKAALTLLKSVHVRTITVMAFNCWKKSFDQAVKANSLWKLRVQEKYFRSLRVYKNYRKYIKHLSKRAYHHKMLKSFQKYFPVWQKKVSQSSTFESNLSLKRQSFNLWKENVLHQKSWMQQSLLHFMERQSNACLVHYFLLWRKHLHSSLIAK</sequence>
<organism evidence="1 2">
    <name type="scientific">Biomphalaria glabrata</name>
    <name type="common">Bloodfluke planorb</name>
    <name type="synonym">Freshwater snail</name>
    <dbReference type="NCBI Taxonomy" id="6526"/>
    <lineage>
        <taxon>Eukaryota</taxon>
        <taxon>Metazoa</taxon>
        <taxon>Spiralia</taxon>
        <taxon>Lophotrochozoa</taxon>
        <taxon>Mollusca</taxon>
        <taxon>Gastropoda</taxon>
        <taxon>Heterobranchia</taxon>
        <taxon>Euthyneura</taxon>
        <taxon>Panpulmonata</taxon>
        <taxon>Hygrophila</taxon>
        <taxon>Lymnaeoidea</taxon>
        <taxon>Planorbidae</taxon>
        <taxon>Biomphalaria</taxon>
    </lineage>
</organism>
<accession>A0A2C9LJZ6</accession>
<dbReference type="EnsemblMetazoa" id="BGLB032037-RA">
    <property type="protein sequence ID" value="BGLB032037-PA"/>
    <property type="gene ID" value="BGLB032037"/>
</dbReference>
<dbReference type="VEuPathDB" id="VectorBase:BGLAX_043365"/>
<dbReference type="KEGG" id="bgt:106059330"/>
<proteinExistence type="predicted"/>
<gene>
    <name evidence="1" type="primary">106059330</name>
</gene>